<evidence type="ECO:0000313" key="2">
    <source>
        <dbReference type="EMBL" id="MCS2610356.1"/>
    </source>
</evidence>
<evidence type="ECO:0000313" key="3">
    <source>
        <dbReference type="Proteomes" id="UP001165542"/>
    </source>
</evidence>
<dbReference type="RefSeq" id="WP_259036853.1">
    <property type="nucleotide sequence ID" value="NZ_JAJISC010000006.1"/>
</dbReference>
<dbReference type="Proteomes" id="UP001165542">
    <property type="component" value="Unassembled WGS sequence"/>
</dbReference>
<organism evidence="2 3">
    <name type="scientific">Halomonas dongshanensis</name>
    <dbReference type="NCBI Taxonomy" id="2890835"/>
    <lineage>
        <taxon>Bacteria</taxon>
        <taxon>Pseudomonadati</taxon>
        <taxon>Pseudomonadota</taxon>
        <taxon>Gammaproteobacteria</taxon>
        <taxon>Oceanospirillales</taxon>
        <taxon>Halomonadaceae</taxon>
        <taxon>Halomonas</taxon>
    </lineage>
</organism>
<reference evidence="2" key="1">
    <citation type="submission" date="2021-11" db="EMBL/GenBank/DDBJ databases">
        <title>Halomonas sp., isolated from a coastal aquaculture zone in Dongshan Bay.</title>
        <authorList>
            <person name="Lin W."/>
        </authorList>
    </citation>
    <scope>NUCLEOTIDE SEQUENCE</scope>
    <source>
        <strain evidence="2">Yzlin-01</strain>
    </source>
</reference>
<accession>A0ABT2EFJ3</accession>
<evidence type="ECO:0000256" key="1">
    <source>
        <dbReference type="SAM" id="Coils"/>
    </source>
</evidence>
<protein>
    <submittedName>
        <fullName evidence="2">Type I-F CRISPR-associated protein Csy1</fullName>
    </submittedName>
</protein>
<dbReference type="InterPro" id="IPR013397">
    <property type="entry name" value="CRISPR-assoc_prot_Csy1"/>
</dbReference>
<dbReference type="NCBIfam" id="TIGR02564">
    <property type="entry name" value="cas_Csy1"/>
    <property type="match status" value="1"/>
</dbReference>
<dbReference type="EMBL" id="JAJISC010000006">
    <property type="protein sequence ID" value="MCS2610356.1"/>
    <property type="molecule type" value="Genomic_DNA"/>
</dbReference>
<keyword evidence="1" id="KW-0175">Coiled coil</keyword>
<proteinExistence type="predicted"/>
<comment type="caution">
    <text evidence="2">The sequence shown here is derived from an EMBL/GenBank/DDBJ whole genome shotgun (WGS) entry which is preliminary data.</text>
</comment>
<feature type="coiled-coil region" evidence="1">
    <location>
        <begin position="430"/>
        <end position="457"/>
    </location>
</feature>
<gene>
    <name evidence="2" type="primary">csy1</name>
    <name evidence="2" type="ORF">LLY24_13630</name>
</gene>
<dbReference type="Pfam" id="PF09611">
    <property type="entry name" value="Cas_Csy1"/>
    <property type="match status" value="1"/>
</dbReference>
<name>A0ABT2EFJ3_9GAMM</name>
<keyword evidence="3" id="KW-1185">Reference proteome</keyword>
<sequence>MNEPPHQPLSLRAVIHEFIHNRFATKTEKLAPDDPAYLKLQEQFDPQAWLADAARRVSQLQVVTHSLKGVHPDAKGTNLYIEPGQFDRPGLVGSHCLPQDFQGDVVGNAAALDVYKFLKLQWQGRSLLELSLDGDEALIDALSEDRDQAQAWVSAFAQIVEPKGAPSSHARGKQVYWLVGDEPTDNGSYHLLAPLYATALIHPFHARLSEARFGEHAKAGRKARRDTIMFDGEYSDYPNLAVQKLGGTKPQNISQLNSERGGQNYLLASLPPHWVSRDVTPPLRTESVLPRFGRRAPVRQLVNDLVGWVKQNMKEDERRALSGKAPRKTYQDRDLHDDLTAMLADELLMFTFELHRLPSGWSADSECRLVASERYWLDPGRSELDADFASARQRSDWHEEVSERFSGWLKHTLTKRLKISLGDPEHEFWTSKIEQVLEDFRRQMEGLQDALREEDERLEGELA</sequence>